<feature type="transmembrane region" description="Helical" evidence="6">
    <location>
        <begin position="1615"/>
        <end position="1634"/>
    </location>
</feature>
<dbReference type="InterPro" id="IPR028994">
    <property type="entry name" value="Integrin_alpha_N"/>
</dbReference>
<keyword evidence="6" id="KW-1133">Transmembrane helix</keyword>
<dbReference type="GO" id="GO:0005737">
    <property type="term" value="C:cytoplasm"/>
    <property type="evidence" value="ECO:0007669"/>
    <property type="project" value="InterPro"/>
</dbReference>
<feature type="domain" description="Insecticide toxin TcdB middle/N-terminal" evidence="7">
    <location>
        <begin position="595"/>
        <end position="712"/>
    </location>
</feature>
<evidence type="ECO:0000259" key="7">
    <source>
        <dbReference type="Pfam" id="PF12256"/>
    </source>
</evidence>
<keyword evidence="6" id="KW-0472">Membrane</keyword>
<dbReference type="GO" id="GO:0005576">
    <property type="term" value="C:extracellular region"/>
    <property type="evidence" value="ECO:0007669"/>
    <property type="project" value="UniProtKB-SubCell"/>
</dbReference>
<evidence type="ECO:0000256" key="5">
    <source>
        <dbReference type="SAM" id="MobiDB-lite"/>
    </source>
</evidence>
<dbReference type="Pfam" id="PF13517">
    <property type="entry name" value="FG-GAP_3"/>
    <property type="match status" value="1"/>
</dbReference>
<comment type="subcellular location">
    <subcellularLocation>
        <location evidence="1">Secreted</location>
    </subcellularLocation>
</comment>
<dbReference type="Pfam" id="PF12256">
    <property type="entry name" value="TcdB_toxin_midN"/>
    <property type="match status" value="1"/>
</dbReference>
<dbReference type="Gene3D" id="2.130.10.130">
    <property type="entry name" value="Integrin alpha, N-terminal"/>
    <property type="match status" value="1"/>
</dbReference>
<evidence type="ECO:0000256" key="2">
    <source>
        <dbReference type="ARBA" id="ARBA00022525"/>
    </source>
</evidence>
<dbReference type="InterPro" id="IPR050708">
    <property type="entry name" value="T6SS_VgrG/RHS"/>
</dbReference>
<proteinExistence type="predicted"/>
<dbReference type="InterPro" id="IPR006530">
    <property type="entry name" value="YD"/>
</dbReference>
<dbReference type="InterPro" id="IPR031325">
    <property type="entry name" value="RHS_repeat"/>
</dbReference>
<keyword evidence="3" id="KW-0732">Signal</keyword>
<name>A0A3A8NLX2_9BACT</name>
<dbReference type="NCBIfam" id="TIGR01643">
    <property type="entry name" value="YD_repeat_2x"/>
    <property type="match status" value="1"/>
</dbReference>
<organism evidence="8 9">
    <name type="scientific">Corallococcus sicarius</name>
    <dbReference type="NCBI Taxonomy" id="2316726"/>
    <lineage>
        <taxon>Bacteria</taxon>
        <taxon>Pseudomonadati</taxon>
        <taxon>Myxococcota</taxon>
        <taxon>Myxococcia</taxon>
        <taxon>Myxococcales</taxon>
        <taxon>Cystobacterineae</taxon>
        <taxon>Myxococcaceae</taxon>
        <taxon>Corallococcus</taxon>
    </lineage>
</organism>
<protein>
    <recommendedName>
        <fullName evidence="7">Insecticide toxin TcdB middle/N-terminal domain-containing protein</fullName>
    </recommendedName>
</protein>
<dbReference type="Pfam" id="PF05593">
    <property type="entry name" value="RHS_repeat"/>
    <property type="match status" value="1"/>
</dbReference>
<dbReference type="InterPro" id="IPR013517">
    <property type="entry name" value="FG-GAP"/>
</dbReference>
<keyword evidence="2" id="KW-0964">Secreted</keyword>
<dbReference type="PANTHER" id="PTHR32305:SF15">
    <property type="entry name" value="PROTEIN RHSA-RELATED"/>
    <property type="match status" value="1"/>
</dbReference>
<evidence type="ECO:0000256" key="4">
    <source>
        <dbReference type="ARBA" id="ARBA00023026"/>
    </source>
</evidence>
<dbReference type="PANTHER" id="PTHR32305">
    <property type="match status" value="1"/>
</dbReference>
<gene>
    <name evidence="8" type="ORF">D7X12_08115</name>
</gene>
<evidence type="ECO:0000313" key="9">
    <source>
        <dbReference type="Proteomes" id="UP000273405"/>
    </source>
</evidence>
<sequence>MIWMPGSLTSRSASLAMNKWGSVSLQTRWMAVVIALMGSHAWAAGDPAPGSVSAQTVKLPDGPGSVRGLSDGARVDVFSGQVGYSVPLDLPAGIAGFGPKLSLTYSGDLGNGPLGVGWAMPQVVLRRATRLGVPAYTSADELELAGVGGGGRLVALPDGTWRVEGQGHTVKVARDGTGYVVTENGGVRYRMGVTAAGRQAEGSRVAAWHVEEVLHPNGQTTAFSYLQHNGQQYLSDVTWGPDAAFRAEFVYGTRPDTTVSYRTGFKVESAQRLTEVRVHSFGELLRAYVLGYDNTFALSRLKTVTQLGRGRMGAMPTLTLDYAPVQAASTVQMEPASGWYLATAGTSLMDVDGDGMTDLVRLTGSGHQWRRGTGTGFGSPRVLSGATGAVLATSRFLDVDGDARPELVRNFSEAWQINRLQGESFGSSATKWAGTDGMPLYSDITSFADINGDGRVDVVRAGSDSLSVRWNRNTGLSAPAQKPAIDGVVLMPGPNTRFHEVNGDGLADVVQLSSNWFKGYLGKGDGTFVAGTLQSYPWGDNTNPANVRLADLNRDGLMDLVHVLNGYVHWYRGKAGGGVEATATRLVPPGVDGTSTVVTLADLNGNGSEDVVWSGPDGMWALDLAGPTTAGMLVGINNGLGKTVALQYQSSAALTVAAEGTAQAWTRRFPTSIPVPVRMTVNPGAGGPSRVEEYTVRDGFWDSTERRFGGFLVGGVRTLGTTALETLYEETRYHEGGGNDRSLRGLALEVRREDGLHTLFSVATSVYEARPINGLPNVPLLRRPALIETRTRHHEGVSTPLETLTTYMYDERVRPIEEKSFGRLDLTGDERTVQRSYASDDTLMVQDALCEETLREADGSLVSRTRTFYGDANQVFTWTDPNLCRAGRLVRETHGFLDGVNPRWVLQSATETDVWDNPTRIYAQGVWRTLTYDAHHLHVLTETQRPNATQALTWTLAWDDVLGQARTLTTPDGVATEVSYDSLGRPVAVAVGGEEPHLRYVYDWTHARPQTSTYIFDGPVSELTGSWAAGWMDGGKWRQSVTVSNGAGETLFLANRLGPTRWSVERWQERDARGLVVYAADAYYWDGATLPSARPAAIAGQTMNYDALGRLIAQQLPTGTLRSFSHNAFHSTQSEQDLASLITSWDGLGRTRRTERLVGTTLESVDAAYDAADRIRALHLQDGAVTHGFTYDSLGRLVSAQDPDIGPRTLSYDDHNRLTGQTNGANQTRLHIHDDIGRLIRTEGEDGTAFIYHYDTNEDGTASGYVAGRTAWVEEPAGKVHLAYDAWGRTIWQHRTIDGRESHERTTFSPSGLLLTSEVDGAVISMDHDAAGRPIAVGNLWQALQLDASGRVLEERYGNGVRQVYARDALGMPSRIQTLRSLGTPLYDVTLTRNAYGAPKTITDSDGSGLNHSATFTYDAAARLSDVVLGAVPLPGGMLGQGTESYRYGYQYDGLQNMVQREAIGPQGINVLAGTYHHAERGFGPRQLTRVASVSGDTLLDYDPAGRQVRQGGRQMTYNGLDQLIRVSIPGSGATPAVVEHAYGHDGLRVKTRGPLGDTQYWFSSQLTERPEGMRERYVRLGDRVLARLTLTTANGGTLAAAGGNPTVDRAVGNGLQVLILGVLGLVLASVVTLRASLYSRFMRGVSGLLTVALLGSACGPGIQAPGVNVQRQAHWLTAGTLYFHGGVAAGPVLTTREDGSVHEERRYEPFGAPVDAYREFVGGGSAMGLVDHEDEPLNILNRPTDAHTGWSDHGARWTAPETGRWLTPDPPVKTPDPRFLTSPWGLHPYQYVRQNPVLFWDPDGRQELPFAGPGPRIMPPMIPPGGGSPFVDPAPYRPVFEMPGQQTPLRLPPAIETPPMPIRAPPPGFWGEVGGRLLRGIRFVTTPASVFVTVALYPSELGNGSLPAHAQPQVVNSLPGGMQASSVPLPGSGPTIVSPSKGPLRSVPFSRHVQVIKTGDKAVQIRIYDENGDAVGDVDFKNHSGAGSGHGHMYPPQAPGSGHGSAHEHIPHDKLPAGWSDLPNGVTPVNPIGK</sequence>
<keyword evidence="6" id="KW-0812">Transmembrane</keyword>
<dbReference type="Pfam" id="PF03534">
    <property type="entry name" value="SpvB"/>
    <property type="match status" value="1"/>
</dbReference>
<dbReference type="InterPro" id="IPR022385">
    <property type="entry name" value="Rhs_assc_core"/>
</dbReference>
<keyword evidence="4" id="KW-0843">Virulence</keyword>
<accession>A0A3A8NLX2</accession>
<dbReference type="SUPFAM" id="SSF69318">
    <property type="entry name" value="Integrin alpha N-terminal domain"/>
    <property type="match status" value="1"/>
</dbReference>
<dbReference type="InterPro" id="IPR022045">
    <property type="entry name" value="TcdB_toxin_mid/N"/>
</dbReference>
<reference evidence="9" key="1">
    <citation type="submission" date="2018-09" db="EMBL/GenBank/DDBJ databases">
        <authorList>
            <person name="Livingstone P.G."/>
            <person name="Whitworth D.E."/>
        </authorList>
    </citation>
    <scope>NUCLEOTIDE SEQUENCE [LARGE SCALE GENOMIC DNA]</scope>
    <source>
        <strain evidence="9">CA040B</strain>
    </source>
</reference>
<dbReference type="NCBIfam" id="TIGR03696">
    <property type="entry name" value="Rhs_assc_core"/>
    <property type="match status" value="1"/>
</dbReference>
<dbReference type="InterPro" id="IPR003284">
    <property type="entry name" value="Sal_SpvB"/>
</dbReference>
<feature type="region of interest" description="Disordered" evidence="5">
    <location>
        <begin position="2016"/>
        <end position="2035"/>
    </location>
</feature>
<dbReference type="Proteomes" id="UP000273405">
    <property type="component" value="Unassembled WGS sequence"/>
</dbReference>
<evidence type="ECO:0000256" key="6">
    <source>
        <dbReference type="SAM" id="Phobius"/>
    </source>
</evidence>
<dbReference type="EMBL" id="RAWG01000036">
    <property type="protein sequence ID" value="RKH45396.1"/>
    <property type="molecule type" value="Genomic_DNA"/>
</dbReference>
<dbReference type="Gene3D" id="2.180.10.10">
    <property type="entry name" value="RHS repeat-associated core"/>
    <property type="match status" value="3"/>
</dbReference>
<comment type="caution">
    <text evidence="8">The sequence shown here is derived from an EMBL/GenBank/DDBJ whole genome shotgun (WGS) entry which is preliminary data.</text>
</comment>
<feature type="transmembrane region" description="Helical" evidence="6">
    <location>
        <begin position="1646"/>
        <end position="1663"/>
    </location>
</feature>
<evidence type="ECO:0000256" key="3">
    <source>
        <dbReference type="ARBA" id="ARBA00022729"/>
    </source>
</evidence>
<evidence type="ECO:0000313" key="8">
    <source>
        <dbReference type="EMBL" id="RKH45396.1"/>
    </source>
</evidence>
<keyword evidence="9" id="KW-1185">Reference proteome</keyword>
<feature type="region of interest" description="Disordered" evidence="5">
    <location>
        <begin position="1984"/>
        <end position="2010"/>
    </location>
</feature>
<evidence type="ECO:0000256" key="1">
    <source>
        <dbReference type="ARBA" id="ARBA00004613"/>
    </source>
</evidence>